<protein>
    <submittedName>
        <fullName evidence="8">UV-endonuclease</fullName>
    </submittedName>
</protein>
<dbReference type="AlphaFoldDB" id="A0A2P6U0B3"/>
<keyword evidence="1" id="KW-0540">Nuclease</keyword>
<dbReference type="GO" id="GO:0009411">
    <property type="term" value="P:response to UV"/>
    <property type="evidence" value="ECO:0007669"/>
    <property type="project" value="InterPro"/>
</dbReference>
<feature type="region of interest" description="Disordered" evidence="7">
    <location>
        <begin position="1"/>
        <end position="27"/>
    </location>
</feature>
<evidence type="ECO:0000256" key="6">
    <source>
        <dbReference type="ARBA" id="ARBA00023204"/>
    </source>
</evidence>
<keyword evidence="5" id="KW-0378">Hydrolase</keyword>
<reference evidence="8 9" key="1">
    <citation type="journal article" date="2018" name="Plant J.">
        <title>Genome sequences of Chlorella sorokiniana UTEX 1602 and Micractinium conductrix SAG 241.80: implications to maltose excretion by a green alga.</title>
        <authorList>
            <person name="Arriola M.B."/>
            <person name="Velmurugan N."/>
            <person name="Zhang Y."/>
            <person name="Plunkett M.H."/>
            <person name="Hondzo H."/>
            <person name="Barney B.M."/>
        </authorList>
    </citation>
    <scope>NUCLEOTIDE SEQUENCE [LARGE SCALE GENOMIC DNA]</scope>
    <source>
        <strain evidence="9">UTEX 1602</strain>
    </source>
</reference>
<keyword evidence="6" id="KW-0234">DNA repair</keyword>
<dbReference type="EMBL" id="LHPG02000003">
    <property type="protein sequence ID" value="PRW59730.1"/>
    <property type="molecule type" value="Genomic_DNA"/>
</dbReference>
<dbReference type="GO" id="GO:0004519">
    <property type="term" value="F:endonuclease activity"/>
    <property type="evidence" value="ECO:0007669"/>
    <property type="project" value="UniProtKB-KW"/>
</dbReference>
<dbReference type="Pfam" id="PF03851">
    <property type="entry name" value="UvdE"/>
    <property type="match status" value="1"/>
</dbReference>
<dbReference type="SUPFAM" id="SSF51658">
    <property type="entry name" value="Xylose isomerase-like"/>
    <property type="match status" value="1"/>
</dbReference>
<evidence type="ECO:0000256" key="3">
    <source>
        <dbReference type="ARBA" id="ARBA00022763"/>
    </source>
</evidence>
<dbReference type="InterPro" id="IPR036237">
    <property type="entry name" value="Xyl_isomerase-like_sf"/>
</dbReference>
<evidence type="ECO:0000313" key="9">
    <source>
        <dbReference type="Proteomes" id="UP000239899"/>
    </source>
</evidence>
<dbReference type="Proteomes" id="UP000239899">
    <property type="component" value="Unassembled WGS sequence"/>
</dbReference>
<proteinExistence type="predicted"/>
<sequence length="490" mass="53564">MAEGSSKGSVRFEEERAPSPRPATAAALPLTGPQTHRLEKPLGFVLQNGIYLTDLLYLEGGATAAAEPAAEGPAQPPQPEVRGLTAGNVSISVEGQPPRVTLRLWADREGPFDTTFSLVLPPEGQEVEVHVTATVFSRKKGHPALKPHAATQPFQLPVPNLGYTCLNIELQQRFGIRTNRSCRRKTFEAQGLAAVSRLALANCRDLLPLIQWNRQKGIHFFRIPSALFPWSHEYELEQLPDYEEIAAALAAAGAAARAAHQRLTAHPSHFVQLAAQEPALLARSIAHLELNSKVFDLMGYAPSHENKINIHIGTRRGSKAQSLARFAAGVERLSDACRARLTVENDDRPGMYSIADLLPLYNMARTPLVFDYLHHALAPGKLSEEEALLAALATWPPGVRPVVHYSEPSENPALQRRAHSRMLTQPFDLYRREADVDVMLEAKGMEQALLFYRDELQLGRKRESTAVFSGAHRRAAAAAAAAAASTSSGK</sequence>
<accession>A0A2P6U0B3</accession>
<evidence type="ECO:0000313" key="8">
    <source>
        <dbReference type="EMBL" id="PRW59730.1"/>
    </source>
</evidence>
<dbReference type="InterPro" id="IPR004601">
    <property type="entry name" value="UvdE"/>
</dbReference>
<name>A0A2P6U0B3_CHLSO</name>
<keyword evidence="3" id="KW-0227">DNA damage</keyword>
<keyword evidence="9" id="KW-1185">Reference proteome</keyword>
<organism evidence="8 9">
    <name type="scientific">Chlorella sorokiniana</name>
    <name type="common">Freshwater green alga</name>
    <dbReference type="NCBI Taxonomy" id="3076"/>
    <lineage>
        <taxon>Eukaryota</taxon>
        <taxon>Viridiplantae</taxon>
        <taxon>Chlorophyta</taxon>
        <taxon>core chlorophytes</taxon>
        <taxon>Trebouxiophyceae</taxon>
        <taxon>Chlorellales</taxon>
        <taxon>Chlorellaceae</taxon>
        <taxon>Chlorella clade</taxon>
        <taxon>Chlorella</taxon>
    </lineage>
</organism>
<dbReference type="NCBIfam" id="TIGR00629">
    <property type="entry name" value="uvde"/>
    <property type="match status" value="1"/>
</dbReference>
<keyword evidence="2" id="KW-0255">Endonuclease</keyword>
<evidence type="ECO:0000256" key="5">
    <source>
        <dbReference type="ARBA" id="ARBA00022801"/>
    </source>
</evidence>
<dbReference type="PANTHER" id="PTHR31290">
    <property type="entry name" value="UV-DAMAGE ENDONUCLEASE"/>
    <property type="match status" value="1"/>
</dbReference>
<evidence type="ECO:0000256" key="1">
    <source>
        <dbReference type="ARBA" id="ARBA00022722"/>
    </source>
</evidence>
<keyword evidence="4" id="KW-0228">DNA excision</keyword>
<evidence type="ECO:0000256" key="4">
    <source>
        <dbReference type="ARBA" id="ARBA00022769"/>
    </source>
</evidence>
<dbReference type="PANTHER" id="PTHR31290:SF5">
    <property type="entry name" value="UV-DAMAGE ENDONUCLEASE"/>
    <property type="match status" value="1"/>
</dbReference>
<dbReference type="GO" id="GO:0006289">
    <property type="term" value="P:nucleotide-excision repair"/>
    <property type="evidence" value="ECO:0007669"/>
    <property type="project" value="InterPro"/>
</dbReference>
<dbReference type="Gene3D" id="3.20.20.150">
    <property type="entry name" value="Divalent-metal-dependent TIM barrel enzymes"/>
    <property type="match status" value="1"/>
</dbReference>
<comment type="caution">
    <text evidence="8">The sequence shown here is derived from an EMBL/GenBank/DDBJ whole genome shotgun (WGS) entry which is preliminary data.</text>
</comment>
<evidence type="ECO:0000256" key="2">
    <source>
        <dbReference type="ARBA" id="ARBA00022759"/>
    </source>
</evidence>
<dbReference type="OrthoDB" id="541883at2759"/>
<gene>
    <name evidence="8" type="ORF">C2E21_1599</name>
</gene>
<evidence type="ECO:0000256" key="7">
    <source>
        <dbReference type="SAM" id="MobiDB-lite"/>
    </source>
</evidence>
<dbReference type="GO" id="GO:0016787">
    <property type="term" value="F:hydrolase activity"/>
    <property type="evidence" value="ECO:0007669"/>
    <property type="project" value="UniProtKB-KW"/>
</dbReference>